<dbReference type="Proteomes" id="UP000752292">
    <property type="component" value="Unassembled WGS sequence"/>
</dbReference>
<dbReference type="Gene3D" id="2.60.120.10">
    <property type="entry name" value="Jelly Rolls"/>
    <property type="match status" value="1"/>
</dbReference>
<comment type="caution">
    <text evidence="3">The sequence shown here is derived from an EMBL/GenBank/DDBJ whole genome shotgun (WGS) entry which is preliminary data.</text>
</comment>
<dbReference type="PANTHER" id="PTHR35848">
    <property type="entry name" value="OXALATE-BINDING PROTEIN"/>
    <property type="match status" value="1"/>
</dbReference>
<keyword evidence="1" id="KW-0479">Metal-binding</keyword>
<dbReference type="InterPro" id="IPR014710">
    <property type="entry name" value="RmlC-like_jellyroll"/>
</dbReference>
<dbReference type="PANTHER" id="PTHR35848:SF6">
    <property type="entry name" value="CUPIN TYPE-2 DOMAIN-CONTAINING PROTEIN"/>
    <property type="match status" value="1"/>
</dbReference>
<name>A0A933E9A0_UNCTE</name>
<proteinExistence type="predicted"/>
<dbReference type="InterPro" id="IPR051610">
    <property type="entry name" value="GPI/OXD"/>
</dbReference>
<dbReference type="AlphaFoldDB" id="A0A933E9A0"/>
<protein>
    <submittedName>
        <fullName evidence="3">Cupin domain-containing protein</fullName>
    </submittedName>
</protein>
<evidence type="ECO:0000256" key="1">
    <source>
        <dbReference type="ARBA" id="ARBA00022723"/>
    </source>
</evidence>
<organism evidence="3 4">
    <name type="scientific">Tectimicrobiota bacterium</name>
    <dbReference type="NCBI Taxonomy" id="2528274"/>
    <lineage>
        <taxon>Bacteria</taxon>
        <taxon>Pseudomonadati</taxon>
        <taxon>Nitrospinota/Tectimicrobiota group</taxon>
        <taxon>Candidatus Tectimicrobiota</taxon>
    </lineage>
</organism>
<gene>
    <name evidence="3" type="ORF">HY618_05375</name>
</gene>
<dbReference type="SUPFAM" id="SSF51182">
    <property type="entry name" value="RmlC-like cupins"/>
    <property type="match status" value="1"/>
</dbReference>
<dbReference type="Pfam" id="PF07883">
    <property type="entry name" value="Cupin_2"/>
    <property type="match status" value="1"/>
</dbReference>
<dbReference type="EMBL" id="JACQRX010000232">
    <property type="protein sequence ID" value="MBI4251873.1"/>
    <property type="molecule type" value="Genomic_DNA"/>
</dbReference>
<dbReference type="InterPro" id="IPR013096">
    <property type="entry name" value="Cupin_2"/>
</dbReference>
<evidence type="ECO:0000313" key="3">
    <source>
        <dbReference type="EMBL" id="MBI4251873.1"/>
    </source>
</evidence>
<reference evidence="3" key="1">
    <citation type="submission" date="2020-07" db="EMBL/GenBank/DDBJ databases">
        <title>Huge and variable diversity of episymbiotic CPR bacteria and DPANN archaea in groundwater ecosystems.</title>
        <authorList>
            <person name="He C.Y."/>
            <person name="Keren R."/>
            <person name="Whittaker M."/>
            <person name="Farag I.F."/>
            <person name="Doudna J."/>
            <person name="Cate J.H.D."/>
            <person name="Banfield J.F."/>
        </authorList>
    </citation>
    <scope>NUCLEOTIDE SEQUENCE</scope>
    <source>
        <strain evidence="3">NC_groundwater_1370_Ag_S-0.2um_69_93</strain>
    </source>
</reference>
<dbReference type="GO" id="GO:0046872">
    <property type="term" value="F:metal ion binding"/>
    <property type="evidence" value="ECO:0007669"/>
    <property type="project" value="UniProtKB-KW"/>
</dbReference>
<sequence>MSARVFVWEDGERLHLRGVKMARGWRILADSRNTGSSRLGMGNQDIPAGGGIPVHLHDREEEILLFHEGRGELLIEGKAHPIEAGMSAFVPPGATHGVRNAGEGHLKLAWVFSPGGYENVFREMAARGLGHGQIEAPLGFRRPAAGGGL</sequence>
<dbReference type="InterPro" id="IPR011051">
    <property type="entry name" value="RmlC_Cupin_sf"/>
</dbReference>
<feature type="domain" description="Cupin type-2" evidence="2">
    <location>
        <begin position="44"/>
        <end position="112"/>
    </location>
</feature>
<evidence type="ECO:0000313" key="4">
    <source>
        <dbReference type="Proteomes" id="UP000752292"/>
    </source>
</evidence>
<accession>A0A933E9A0</accession>
<evidence type="ECO:0000259" key="2">
    <source>
        <dbReference type="Pfam" id="PF07883"/>
    </source>
</evidence>